<gene>
    <name evidence="6" type="ORF">PSAL_000670</name>
</gene>
<dbReference type="GO" id="GO:0004252">
    <property type="term" value="F:serine-type endopeptidase activity"/>
    <property type="evidence" value="ECO:0007669"/>
    <property type="project" value="InterPro"/>
</dbReference>
<sequence length="226" mass="24228">MTRPEGPVNAVPPVIVVIFIAIIGIEGIFSLANAGLVGGPQSVGWRLAALQDYGFFPAYLDFMLQTGQFPLDGLMRFVTYPFVNGAFTQAVIAGVMLLALGKFVGEAMRPVGLAVLFFASSIVGALVFGLIAPPQQALFGAFPAVYGFIGAYSYMLWIFYRVAGERQIAAFRLIGLLMGIQLLFAIFFDVGLTWVAELVGFAAGFALAPLLLPGGLARLRAKLQRR</sequence>
<dbReference type="SUPFAM" id="SSF144091">
    <property type="entry name" value="Rhomboid-like"/>
    <property type="match status" value="1"/>
</dbReference>
<evidence type="ECO:0000256" key="2">
    <source>
        <dbReference type="ARBA" id="ARBA00022692"/>
    </source>
</evidence>
<comment type="subcellular location">
    <subcellularLocation>
        <location evidence="1">Membrane</location>
        <topology evidence="1">Multi-pass membrane protein</topology>
    </subcellularLocation>
</comment>
<keyword evidence="4" id="KW-0472">Membrane</keyword>
<keyword evidence="3" id="KW-1133">Transmembrane helix</keyword>
<protein>
    <recommendedName>
        <fullName evidence="5">Peptidase S54 rhomboid domain-containing protein</fullName>
    </recommendedName>
</protein>
<evidence type="ECO:0000313" key="6">
    <source>
        <dbReference type="EMBL" id="QPM88864.1"/>
    </source>
</evidence>
<dbReference type="InterPro" id="IPR022764">
    <property type="entry name" value="Peptidase_S54_rhomboid_dom"/>
</dbReference>
<dbReference type="Pfam" id="PF01694">
    <property type="entry name" value="Rhomboid"/>
    <property type="match status" value="1"/>
</dbReference>
<evidence type="ECO:0000256" key="4">
    <source>
        <dbReference type="ARBA" id="ARBA00023136"/>
    </source>
</evidence>
<feature type="domain" description="Peptidase S54 rhomboid" evidence="5">
    <location>
        <begin position="74"/>
        <end position="212"/>
    </location>
</feature>
<proteinExistence type="predicted"/>
<keyword evidence="2" id="KW-0812">Transmembrane</keyword>
<dbReference type="Proteomes" id="UP000283786">
    <property type="component" value="Chromosome"/>
</dbReference>
<dbReference type="Gene3D" id="1.20.1540.10">
    <property type="entry name" value="Rhomboid-like"/>
    <property type="match status" value="1"/>
</dbReference>
<dbReference type="GO" id="GO:0016020">
    <property type="term" value="C:membrane"/>
    <property type="evidence" value="ECO:0007669"/>
    <property type="project" value="UniProtKB-SubCell"/>
</dbReference>
<dbReference type="AlphaFoldDB" id="A0A418SGV2"/>
<dbReference type="EMBL" id="CP060436">
    <property type="protein sequence ID" value="QPM88864.1"/>
    <property type="molecule type" value="Genomic_DNA"/>
</dbReference>
<dbReference type="KEGG" id="palw:PSAL_000670"/>
<dbReference type="OrthoDB" id="7836448at2"/>
<evidence type="ECO:0000259" key="5">
    <source>
        <dbReference type="Pfam" id="PF01694"/>
    </source>
</evidence>
<accession>A0A418SGV2</accession>
<reference evidence="6 7" key="1">
    <citation type="submission" date="2020-08" db="EMBL/GenBank/DDBJ databases">
        <title>Genome sequence of Rhodobacteraceae bacterium Lw-13e.</title>
        <authorList>
            <person name="Poehlein A."/>
            <person name="Wolter L."/>
            <person name="Daniel R."/>
            <person name="Brinkhoff T."/>
        </authorList>
    </citation>
    <scope>NUCLEOTIDE SEQUENCE [LARGE SCALE GENOMIC DNA]</scope>
    <source>
        <strain evidence="6 7">Lw-13e</strain>
    </source>
</reference>
<organism evidence="6 7">
    <name type="scientific">Pseudooceanicola algae</name>
    <dbReference type="NCBI Taxonomy" id="1537215"/>
    <lineage>
        <taxon>Bacteria</taxon>
        <taxon>Pseudomonadati</taxon>
        <taxon>Pseudomonadota</taxon>
        <taxon>Alphaproteobacteria</taxon>
        <taxon>Rhodobacterales</taxon>
        <taxon>Paracoccaceae</taxon>
        <taxon>Pseudooceanicola</taxon>
    </lineage>
</organism>
<keyword evidence="7" id="KW-1185">Reference proteome</keyword>
<evidence type="ECO:0000256" key="3">
    <source>
        <dbReference type="ARBA" id="ARBA00022989"/>
    </source>
</evidence>
<name>A0A418SGV2_9RHOB</name>
<dbReference type="InterPro" id="IPR035952">
    <property type="entry name" value="Rhomboid-like_sf"/>
</dbReference>
<evidence type="ECO:0000256" key="1">
    <source>
        <dbReference type="ARBA" id="ARBA00004141"/>
    </source>
</evidence>
<evidence type="ECO:0000313" key="7">
    <source>
        <dbReference type="Proteomes" id="UP000283786"/>
    </source>
</evidence>